<dbReference type="GO" id="GO:0003917">
    <property type="term" value="F:DNA topoisomerase type I (single strand cut, ATP-independent) activity"/>
    <property type="evidence" value="ECO:0007669"/>
    <property type="project" value="UniProtKB-UniRule"/>
</dbReference>
<dbReference type="InterPro" id="IPR003601">
    <property type="entry name" value="Topo_IA_2"/>
</dbReference>
<feature type="site" description="Interaction with DNA" evidence="12">
    <location>
        <position position="327"/>
    </location>
</feature>
<feature type="site" description="Interaction with DNA" evidence="12">
    <location>
        <position position="178"/>
    </location>
</feature>
<feature type="site" description="Interaction with DNA" evidence="12">
    <location>
        <position position="190"/>
    </location>
</feature>
<dbReference type="InterPro" id="IPR023405">
    <property type="entry name" value="Topo_IA_core_domain"/>
</dbReference>
<organism evidence="16 17">
    <name type="scientific">Chelonobacter oris</name>
    <dbReference type="NCBI Taxonomy" id="505317"/>
    <lineage>
        <taxon>Bacteria</taxon>
        <taxon>Pseudomonadati</taxon>
        <taxon>Pseudomonadota</taxon>
        <taxon>Gammaproteobacteria</taxon>
        <taxon>Pasteurellales</taxon>
        <taxon>Pasteurellaceae</taxon>
        <taxon>Chelonobacter</taxon>
    </lineage>
</organism>
<dbReference type="Pfam" id="PF01751">
    <property type="entry name" value="Toprim"/>
    <property type="match status" value="1"/>
</dbReference>
<dbReference type="NCBIfam" id="TIGR01051">
    <property type="entry name" value="topA_bact"/>
    <property type="match status" value="1"/>
</dbReference>
<dbReference type="Pfam" id="PF08272">
    <property type="entry name" value="Zn_Ribbon_Topo"/>
    <property type="match status" value="2"/>
</dbReference>
<dbReference type="FunFam" id="3.40.50.140:FF:000001">
    <property type="entry name" value="DNA topoisomerase 1"/>
    <property type="match status" value="1"/>
</dbReference>
<feature type="region of interest" description="Interaction with DNA" evidence="12">
    <location>
        <begin position="198"/>
        <end position="203"/>
    </location>
</feature>
<dbReference type="Gene3D" id="1.10.460.10">
    <property type="entry name" value="Topoisomerase I, domain 2"/>
    <property type="match status" value="1"/>
</dbReference>
<dbReference type="PROSITE" id="PS50880">
    <property type="entry name" value="TOPRIM"/>
    <property type="match status" value="1"/>
</dbReference>
<evidence type="ECO:0000256" key="12">
    <source>
        <dbReference type="HAMAP-Rule" id="MF_00952"/>
    </source>
</evidence>
<dbReference type="FunFam" id="1.10.290.10:FF:000002">
    <property type="entry name" value="DNA topoisomerase 1"/>
    <property type="match status" value="1"/>
</dbReference>
<dbReference type="InterPro" id="IPR013498">
    <property type="entry name" value="Topo_IA_Znf"/>
</dbReference>
<dbReference type="InterPro" id="IPR013826">
    <property type="entry name" value="Topo_IA_cen_sub3"/>
</dbReference>
<comment type="similarity">
    <text evidence="2 12">Belongs to the type IA topoisomerase family.</text>
</comment>
<dbReference type="Pfam" id="PF01131">
    <property type="entry name" value="Topoisom_bac"/>
    <property type="match status" value="1"/>
</dbReference>
<evidence type="ECO:0000256" key="11">
    <source>
        <dbReference type="ARBA" id="ARBA00053060"/>
    </source>
</evidence>
<evidence type="ECO:0000256" key="13">
    <source>
        <dbReference type="SAM" id="MobiDB-lite"/>
    </source>
</evidence>
<evidence type="ECO:0000259" key="14">
    <source>
        <dbReference type="PROSITE" id="PS50880"/>
    </source>
</evidence>
<dbReference type="AlphaFoldDB" id="A0A0A3ATY4"/>
<dbReference type="GO" id="GO:0008270">
    <property type="term" value="F:zinc ion binding"/>
    <property type="evidence" value="ECO:0007669"/>
    <property type="project" value="UniProtKB-KW"/>
</dbReference>
<dbReference type="PRINTS" id="PR00417">
    <property type="entry name" value="PRTPISMRASEI"/>
</dbReference>
<dbReference type="GO" id="GO:0006265">
    <property type="term" value="P:DNA topological change"/>
    <property type="evidence" value="ECO:0007669"/>
    <property type="project" value="UniProtKB-UniRule"/>
</dbReference>
<evidence type="ECO:0000256" key="2">
    <source>
        <dbReference type="ARBA" id="ARBA00009446"/>
    </source>
</evidence>
<feature type="domain" description="Toprim" evidence="14">
    <location>
        <begin position="3"/>
        <end position="148"/>
    </location>
</feature>
<dbReference type="Gene3D" id="3.40.50.140">
    <property type="match status" value="1"/>
</dbReference>
<comment type="function">
    <text evidence="11 12">Releases the supercoiling and torsional tension of DNA, which is introduced during the DNA replication and transcription, by transiently cleaving and rejoining one strand of the DNA duplex. Introduces a single-strand break via transesterification at a target site in duplex DNA. The scissile phosphodiester is attacked by the catalytic tyrosine of the enzyme, resulting in the formation of a DNA-(5'-phosphotyrosyl)-enzyme intermediate and the expulsion of a 3'-OH DNA strand. The free DNA strand then undergoes passage around the unbroken strand, thus removing DNA supercoils. Finally, in the religation step, the DNA 3'-OH attacks the covalent intermediate to expel the active-site tyrosine and restore the DNA phosphodiester backbone.</text>
</comment>
<dbReference type="RefSeq" id="WP_034613184.1">
    <property type="nucleotide sequence ID" value="NZ_JSUM01000003.1"/>
</dbReference>
<keyword evidence="17" id="KW-1185">Reference proteome</keyword>
<dbReference type="GO" id="GO:0003677">
    <property type="term" value="F:DNA binding"/>
    <property type="evidence" value="ECO:0007669"/>
    <property type="project" value="UniProtKB-KW"/>
</dbReference>
<dbReference type="InterPro" id="IPR013824">
    <property type="entry name" value="Topo_IA_cen_sub1"/>
</dbReference>
<comment type="caution">
    <text evidence="12">Lacks conserved residue(s) required for the propagation of feature annotation.</text>
</comment>
<feature type="site" description="Interaction with DNA" evidence="12">
    <location>
        <position position="175"/>
    </location>
</feature>
<dbReference type="PROSITE" id="PS00396">
    <property type="entry name" value="TOPO_IA_1"/>
    <property type="match status" value="1"/>
</dbReference>
<dbReference type="InterPro" id="IPR013825">
    <property type="entry name" value="Topo_IA_cen_sub2"/>
</dbReference>
<dbReference type="PROSITE" id="PS52039">
    <property type="entry name" value="TOPO_IA_2"/>
    <property type="match status" value="1"/>
</dbReference>
<dbReference type="Proteomes" id="UP000030380">
    <property type="component" value="Unassembled WGS sequence"/>
</dbReference>
<evidence type="ECO:0000256" key="7">
    <source>
        <dbReference type="ARBA" id="ARBA00022842"/>
    </source>
</evidence>
<dbReference type="STRING" id="505317.OA57_02870"/>
<evidence type="ECO:0000256" key="5">
    <source>
        <dbReference type="ARBA" id="ARBA00022771"/>
    </source>
</evidence>
<dbReference type="OrthoDB" id="9804262at2"/>
<evidence type="ECO:0000313" key="17">
    <source>
        <dbReference type="Proteomes" id="UP000030380"/>
    </source>
</evidence>
<protein>
    <recommendedName>
        <fullName evidence="12">DNA topoisomerase 1</fullName>
        <ecNumber evidence="12">5.6.2.1</ecNumber>
    </recommendedName>
    <alternativeName>
        <fullName evidence="12">DNA topoisomerase I</fullName>
    </alternativeName>
</protein>
<dbReference type="FunFam" id="3.30.65.10:FF:000002">
    <property type="entry name" value="DNA topoisomerase 1"/>
    <property type="match status" value="1"/>
</dbReference>
<dbReference type="InterPro" id="IPR003602">
    <property type="entry name" value="Topo_IA_DNA-bd_dom"/>
</dbReference>
<dbReference type="GO" id="GO:0005694">
    <property type="term" value="C:chromosome"/>
    <property type="evidence" value="ECO:0007669"/>
    <property type="project" value="InterPro"/>
</dbReference>
<proteinExistence type="inferred from homology"/>
<dbReference type="InterPro" id="IPR028612">
    <property type="entry name" value="Topoisom_1_IA"/>
</dbReference>
<dbReference type="InterPro" id="IPR000380">
    <property type="entry name" value="Topo_IA"/>
</dbReference>
<comment type="subunit">
    <text evidence="12">Monomer.</text>
</comment>
<dbReference type="SMART" id="SM00437">
    <property type="entry name" value="TOP1Ac"/>
    <property type="match status" value="1"/>
</dbReference>
<feature type="site" description="Interaction with DNA" evidence="12">
    <location>
        <position position="513"/>
    </location>
</feature>
<evidence type="ECO:0000313" key="16">
    <source>
        <dbReference type="EMBL" id="KGQ71187.1"/>
    </source>
</evidence>
<comment type="catalytic activity">
    <reaction evidence="1 12">
        <text>ATP-independent breakage of single-stranded DNA, followed by passage and rejoining.</text>
        <dbReference type="EC" id="5.6.2.1"/>
    </reaction>
</comment>
<feature type="compositionally biased region" description="Basic and acidic residues" evidence="13">
    <location>
        <begin position="57"/>
        <end position="67"/>
    </location>
</feature>
<accession>A0A0A3ATY4</accession>
<dbReference type="InterPro" id="IPR013263">
    <property type="entry name" value="TopoI_Znr_bac"/>
</dbReference>
<keyword evidence="8 12" id="KW-0799">Topoisomerase</keyword>
<evidence type="ECO:0000256" key="3">
    <source>
        <dbReference type="ARBA" id="ARBA00022723"/>
    </source>
</evidence>
<comment type="caution">
    <text evidence="16">The sequence shown here is derived from an EMBL/GenBank/DDBJ whole genome shotgun (WGS) entry which is preliminary data.</text>
</comment>
<feature type="region of interest" description="Disordered" evidence="13">
    <location>
        <begin position="36"/>
        <end position="67"/>
    </location>
</feature>
<dbReference type="Gene3D" id="2.20.25.10">
    <property type="match status" value="1"/>
</dbReference>
<feature type="domain" description="Topo IA-type catalytic" evidence="15">
    <location>
        <begin position="164"/>
        <end position="582"/>
    </location>
</feature>
<keyword evidence="3" id="KW-0479">Metal-binding</keyword>
<reference evidence="16 17" key="1">
    <citation type="submission" date="2014-11" db="EMBL/GenBank/DDBJ databases">
        <title>Draft genome sequence of Chelonobacter oris 1662T, associated with respiratory disease in Hermann's Tortoises.</title>
        <authorList>
            <person name="Kudirkiene E."/>
            <person name="Hansen M.J."/>
            <person name="Bojesen A.M."/>
        </authorList>
    </citation>
    <scope>NUCLEOTIDE SEQUENCE [LARGE SCALE GENOMIC DNA]</scope>
    <source>
        <strain evidence="16 17">1662</strain>
    </source>
</reference>
<dbReference type="CDD" id="cd03363">
    <property type="entry name" value="TOPRIM_TopoIA_TopoI"/>
    <property type="match status" value="1"/>
</dbReference>
<evidence type="ECO:0000256" key="10">
    <source>
        <dbReference type="ARBA" id="ARBA00023235"/>
    </source>
</evidence>
<dbReference type="InterPro" id="IPR005733">
    <property type="entry name" value="TopoI_bac-type"/>
</dbReference>
<evidence type="ECO:0000256" key="1">
    <source>
        <dbReference type="ARBA" id="ARBA00000213"/>
    </source>
</evidence>
<feature type="active site" description="O-(5'-phospho-DNA)-tyrosine intermediate" evidence="12">
    <location>
        <position position="325"/>
    </location>
</feature>
<dbReference type="PANTHER" id="PTHR42785:SF1">
    <property type="entry name" value="DNA TOPOISOMERASE"/>
    <property type="match status" value="1"/>
</dbReference>
<dbReference type="SUPFAM" id="SSF57783">
    <property type="entry name" value="Zinc beta-ribbon"/>
    <property type="match status" value="3"/>
</dbReference>
<feature type="site" description="Interaction with DNA" evidence="12">
    <location>
        <position position="174"/>
    </location>
</feature>
<dbReference type="PANTHER" id="PTHR42785">
    <property type="entry name" value="DNA TOPOISOMERASE, TYPE IA, CORE"/>
    <property type="match status" value="1"/>
</dbReference>
<dbReference type="InterPro" id="IPR023406">
    <property type="entry name" value="Topo_IA_AS"/>
</dbReference>
<keyword evidence="7" id="KW-0460">Magnesium</keyword>
<dbReference type="Pfam" id="PF21372">
    <property type="entry name" value="Zn_ribbon_bTOP1"/>
    <property type="match status" value="1"/>
</dbReference>
<dbReference type="EC" id="5.6.2.1" evidence="12"/>
<evidence type="ECO:0000256" key="6">
    <source>
        <dbReference type="ARBA" id="ARBA00022833"/>
    </source>
</evidence>
<dbReference type="EMBL" id="JSUM01000003">
    <property type="protein sequence ID" value="KGQ71187.1"/>
    <property type="molecule type" value="Genomic_DNA"/>
</dbReference>
<keyword evidence="6" id="KW-0862">Zinc</keyword>
<feature type="site" description="Interaction with DNA" evidence="12">
    <location>
        <position position="33"/>
    </location>
</feature>
<name>A0A0A3ATY4_9PAST</name>
<dbReference type="Pfam" id="PF01396">
    <property type="entry name" value="Zn_ribbon_Top1"/>
    <property type="match status" value="2"/>
</dbReference>
<evidence type="ECO:0000256" key="4">
    <source>
        <dbReference type="ARBA" id="ARBA00022737"/>
    </source>
</evidence>
<sequence length="868" mass="98053">MSKSLVIVESPAKAKTINKYLGKDYVVKSSVGHIRDLPTAGSSNGEKRKAVSTKGMSAEEKATLKESRDREALVKRMGIDPYHGWKANYQILPGKEKVVAELKSLAKKADHIYLATDLDREGEAIAWHLREVIGGDDERYSRVVFNEITKNAINNAFNKPEQLNLDRVNAQQTRRFLDRVVGFMVSPLLWKKVARGLSAGRVQSVAVKLLVEREREIKSFDPKEFWEVAVETQTTQKQGIRLDVAQFNGKKFEPVNQQQADIAVAALQKADYIVSALETKPTSSRAKAPFITSTLQQAASTRLGFGVKKTMMLAQRLYEAGYITYMRTDSTNLSQDALNMARSYIEKQFGKAYLPEKPNFYSSKQNAQEAHEAIRPSDVAVKDNDLNGMDKDAVRLYDLIRRQFLACQMPPAQYDSTTLTVRAGEYELKTKGRILRFDGWTKVLPVMGKSAEDQVLPQVAVNEKLNLEKILPQQHFTKPPARYTEAALVRELEKRGIGRPSTYAAIISTIQERGYVRVENRRFYAEKMGEIVTDRLNQSFSELMNYDFTANMEDQLDQIANGNADWKTELNQFFADFSQKLTTAELNELDGGMKPNSLVETEIKCPTCGRNMAIRTASTGVFLGCTGYALPPKERCKTTINLIPEAELLNVLDDDSETDALRKRKRCPKCHTAMDSYLIDGQRKLHICGNNPNCDGYLIEEGTFKIKGYDGPVVECDKCGADMHLKLGRFGKYMGCTNCSNTRKILKNGEVAPPKEDPVAFPELPCEKSDAYFVLRDGASGIFMSAHNFPKSRETRAPYIEELVRFKDRLPEKFHYLTEAPTVDSDGNKTIVRFSRKEKRQYVTSEKDGKATKWIADYIDGKWLERKK</sequence>
<dbReference type="Gene3D" id="1.10.290.10">
    <property type="entry name" value="Topoisomerase I, domain 4"/>
    <property type="match status" value="1"/>
</dbReference>
<keyword evidence="10 12" id="KW-0413">Isomerase</keyword>
<keyword evidence="5" id="KW-0863">Zinc-finger</keyword>
<evidence type="ECO:0000256" key="8">
    <source>
        <dbReference type="ARBA" id="ARBA00023029"/>
    </source>
</evidence>
<gene>
    <name evidence="12" type="primary">topA</name>
    <name evidence="16" type="ORF">OA57_02870</name>
</gene>
<evidence type="ECO:0000256" key="9">
    <source>
        <dbReference type="ARBA" id="ARBA00023125"/>
    </source>
</evidence>
<dbReference type="Gene3D" id="3.30.65.10">
    <property type="entry name" value="Bacterial Topoisomerase I, domain 1"/>
    <property type="match status" value="3"/>
</dbReference>
<evidence type="ECO:0000259" key="15">
    <source>
        <dbReference type="PROSITE" id="PS52039"/>
    </source>
</evidence>
<dbReference type="SUPFAM" id="SSF56712">
    <property type="entry name" value="Prokaryotic type I DNA topoisomerase"/>
    <property type="match status" value="1"/>
</dbReference>
<dbReference type="HAMAP" id="MF_00952">
    <property type="entry name" value="Topoisom_1_prok"/>
    <property type="match status" value="1"/>
</dbReference>
<dbReference type="InterPro" id="IPR049330">
    <property type="entry name" value="TOP1_Znf"/>
</dbReference>
<dbReference type="CDD" id="cd00186">
    <property type="entry name" value="TOP1Ac"/>
    <property type="match status" value="1"/>
</dbReference>
<dbReference type="InterPro" id="IPR034149">
    <property type="entry name" value="TOPRIM_TopoI"/>
</dbReference>
<dbReference type="Gene3D" id="2.70.20.10">
    <property type="entry name" value="Topoisomerase I, domain 3"/>
    <property type="match status" value="1"/>
</dbReference>
<dbReference type="InterPro" id="IPR006171">
    <property type="entry name" value="TOPRIM_dom"/>
</dbReference>
<dbReference type="SMART" id="SM00436">
    <property type="entry name" value="TOP1Bc"/>
    <property type="match status" value="1"/>
</dbReference>
<dbReference type="InterPro" id="IPR013497">
    <property type="entry name" value="Topo_IA_cen"/>
</dbReference>
<keyword evidence="4" id="KW-0677">Repeat</keyword>
<dbReference type="SMART" id="SM00493">
    <property type="entry name" value="TOPRIM"/>
    <property type="match status" value="1"/>
</dbReference>
<keyword evidence="9 12" id="KW-0238">DNA-binding</keyword>